<feature type="transmembrane region" description="Helical" evidence="8">
    <location>
        <begin position="318"/>
        <end position="337"/>
    </location>
</feature>
<name>A0A9D2J3S4_9MICO</name>
<dbReference type="Proteomes" id="UP000824037">
    <property type="component" value="Unassembled WGS sequence"/>
</dbReference>
<feature type="transmembrane region" description="Helical" evidence="8">
    <location>
        <begin position="483"/>
        <end position="508"/>
    </location>
</feature>
<evidence type="ECO:0000313" key="10">
    <source>
        <dbReference type="EMBL" id="HIZ34659.1"/>
    </source>
</evidence>
<dbReference type="GO" id="GO:0009252">
    <property type="term" value="P:peptidoglycan biosynthetic process"/>
    <property type="evidence" value="ECO:0007669"/>
    <property type="project" value="UniProtKB-KW"/>
</dbReference>
<evidence type="ECO:0000313" key="11">
    <source>
        <dbReference type="Proteomes" id="UP000824037"/>
    </source>
</evidence>
<evidence type="ECO:0000256" key="8">
    <source>
        <dbReference type="SAM" id="Phobius"/>
    </source>
</evidence>
<dbReference type="PANTHER" id="PTHR47019">
    <property type="entry name" value="LIPID II FLIPPASE MURJ"/>
    <property type="match status" value="1"/>
</dbReference>
<gene>
    <name evidence="10" type="ORF">H9815_02685</name>
</gene>
<keyword evidence="5" id="KW-0573">Peptidoglycan synthesis</keyword>
<keyword evidence="6 8" id="KW-1133">Transmembrane helix</keyword>
<reference evidence="10" key="2">
    <citation type="submission" date="2021-04" db="EMBL/GenBank/DDBJ databases">
        <authorList>
            <person name="Gilroy R."/>
        </authorList>
    </citation>
    <scope>NUCLEOTIDE SEQUENCE</scope>
    <source>
        <strain evidence="10">ChiGjej4B4-7305</strain>
    </source>
</reference>
<keyword evidence="3 8" id="KW-0812">Transmembrane</keyword>
<dbReference type="PANTHER" id="PTHR47019:SF1">
    <property type="entry name" value="LIPID II FLIPPASE MURJ"/>
    <property type="match status" value="1"/>
</dbReference>
<dbReference type="AlphaFoldDB" id="A0A9D2J3S4"/>
<keyword evidence="2" id="KW-1003">Cell membrane</keyword>
<dbReference type="GO" id="GO:0015648">
    <property type="term" value="F:lipid-linked peptidoglycan transporter activity"/>
    <property type="evidence" value="ECO:0007669"/>
    <property type="project" value="TreeGrafter"/>
</dbReference>
<dbReference type="GO" id="GO:0008360">
    <property type="term" value="P:regulation of cell shape"/>
    <property type="evidence" value="ECO:0007669"/>
    <property type="project" value="UniProtKB-KW"/>
</dbReference>
<keyword evidence="7 8" id="KW-0472">Membrane</keyword>
<feature type="transmembrane region" description="Helical" evidence="8">
    <location>
        <begin position="383"/>
        <end position="406"/>
    </location>
</feature>
<evidence type="ECO:0000256" key="5">
    <source>
        <dbReference type="ARBA" id="ARBA00022984"/>
    </source>
</evidence>
<feature type="transmembrane region" description="Helical" evidence="8">
    <location>
        <begin position="42"/>
        <end position="65"/>
    </location>
</feature>
<feature type="transmembrane region" description="Helical" evidence="8">
    <location>
        <begin position="122"/>
        <end position="143"/>
    </location>
</feature>
<evidence type="ECO:0000256" key="3">
    <source>
        <dbReference type="ARBA" id="ARBA00022692"/>
    </source>
</evidence>
<evidence type="ECO:0000256" key="4">
    <source>
        <dbReference type="ARBA" id="ARBA00022960"/>
    </source>
</evidence>
<feature type="chain" id="PRO_5039088798" evidence="9">
    <location>
        <begin position="22"/>
        <end position="521"/>
    </location>
</feature>
<feature type="transmembrane region" description="Helical" evidence="8">
    <location>
        <begin position="451"/>
        <end position="471"/>
    </location>
</feature>
<feature type="transmembrane region" description="Helical" evidence="8">
    <location>
        <begin position="77"/>
        <end position="102"/>
    </location>
</feature>
<comment type="caution">
    <text evidence="10">The sequence shown here is derived from an EMBL/GenBank/DDBJ whole genome shotgun (WGS) entry which is preliminary data.</text>
</comment>
<dbReference type="EMBL" id="DXBY01000049">
    <property type="protein sequence ID" value="HIZ34659.1"/>
    <property type="molecule type" value="Genomic_DNA"/>
</dbReference>
<dbReference type="Pfam" id="PF03023">
    <property type="entry name" value="MurJ"/>
    <property type="match status" value="1"/>
</dbReference>
<organism evidence="10 11">
    <name type="scientific">Candidatus Ruania gallistercoris</name>
    <dbReference type="NCBI Taxonomy" id="2838746"/>
    <lineage>
        <taxon>Bacteria</taxon>
        <taxon>Bacillati</taxon>
        <taxon>Actinomycetota</taxon>
        <taxon>Actinomycetes</taxon>
        <taxon>Micrococcales</taxon>
        <taxon>Ruaniaceae</taxon>
        <taxon>Ruania</taxon>
    </lineage>
</organism>
<evidence type="ECO:0000256" key="2">
    <source>
        <dbReference type="ARBA" id="ARBA00022475"/>
    </source>
</evidence>
<evidence type="ECO:0000256" key="1">
    <source>
        <dbReference type="ARBA" id="ARBA00004651"/>
    </source>
</evidence>
<feature type="signal peptide" evidence="9">
    <location>
        <begin position="1"/>
        <end position="21"/>
    </location>
</feature>
<keyword evidence="9" id="KW-0732">Signal</keyword>
<comment type="subcellular location">
    <subcellularLocation>
        <location evidence="1">Cell membrane</location>
        <topology evidence="1">Multi-pass membrane protein</topology>
    </subcellularLocation>
</comment>
<feature type="transmembrane region" description="Helical" evidence="8">
    <location>
        <begin position="277"/>
        <end position="297"/>
    </location>
</feature>
<protein>
    <submittedName>
        <fullName evidence="10">Virulence factor MviN</fullName>
    </submittedName>
</protein>
<proteinExistence type="predicted"/>
<feature type="transmembrane region" description="Helical" evidence="8">
    <location>
        <begin position="418"/>
        <end position="439"/>
    </location>
</feature>
<feature type="transmembrane region" description="Helical" evidence="8">
    <location>
        <begin position="191"/>
        <end position="213"/>
    </location>
</feature>
<reference evidence="10" key="1">
    <citation type="journal article" date="2021" name="PeerJ">
        <title>Extensive microbial diversity within the chicken gut microbiome revealed by metagenomics and culture.</title>
        <authorList>
            <person name="Gilroy R."/>
            <person name="Ravi A."/>
            <person name="Getino M."/>
            <person name="Pursley I."/>
            <person name="Horton D.L."/>
            <person name="Alikhan N.F."/>
            <person name="Baker D."/>
            <person name="Gharbi K."/>
            <person name="Hall N."/>
            <person name="Watson M."/>
            <person name="Adriaenssens E.M."/>
            <person name="Foster-Nyarko E."/>
            <person name="Jarju S."/>
            <person name="Secka A."/>
            <person name="Antonio M."/>
            <person name="Oren A."/>
            <person name="Chaudhuri R.R."/>
            <person name="La Ragione R."/>
            <person name="Hildebrand F."/>
            <person name="Pallen M.J."/>
        </authorList>
    </citation>
    <scope>NUCLEOTIDE SEQUENCE</scope>
    <source>
        <strain evidence="10">ChiGjej4B4-7305</strain>
    </source>
</reference>
<dbReference type="GO" id="GO:0034204">
    <property type="term" value="P:lipid translocation"/>
    <property type="evidence" value="ECO:0007669"/>
    <property type="project" value="TreeGrafter"/>
</dbReference>
<sequence length="521" mass="52840">MIAVLTIVSRLLGFGRWLAQAATVQAGAVGNAYATANTLPNVLYEVVAGGALAGAVVPLLAGPIARRIADDVNRTSSALLSWAVLALLPVGVAVTLLARPIAQVLPQSAGGDPVAQVELTTYFLIIFAPQIVLYGIGVVLTGVLQAHRRFLAPALAPIASTTVVIVSYLVFGRLAAGMQNTPEGLSDAALAWLAWGTTAGVAVMSLPLLIPVWRCGVRLRPTLRFPPGVARRAGALAMAGLGSLVAQQISVIVVVWLSRAGGAEGTINVFQWTQAVYLLPYAVLAIPLATAVFPKLAELASGGQRDLFARTAESSTRAVLAVSFLGVAALIAVAPAAELVFAQRNDTTGMTWALTLMAPGIIGLALIFHVSRALFSLDRQRSAVAGTALGWLVVSLAAVAGVQVVASDGGRPAETLAALGLAHSIGMAAAALALLLALARALPGSVSTGTVRTVAVGVLSATLGALAGRWATTLVLDLTGTSLLAAVLAGGLGAILAAGVVIGAVLAADRGILSTLRRTRA</sequence>
<dbReference type="PRINTS" id="PR01806">
    <property type="entry name" value="VIRFACTRMVIN"/>
</dbReference>
<evidence type="ECO:0000256" key="6">
    <source>
        <dbReference type="ARBA" id="ARBA00022989"/>
    </source>
</evidence>
<dbReference type="InterPro" id="IPR051050">
    <property type="entry name" value="Lipid_II_flippase_MurJ/MviN"/>
</dbReference>
<evidence type="ECO:0000256" key="9">
    <source>
        <dbReference type="SAM" id="SignalP"/>
    </source>
</evidence>
<dbReference type="GO" id="GO:0005886">
    <property type="term" value="C:plasma membrane"/>
    <property type="evidence" value="ECO:0007669"/>
    <property type="project" value="UniProtKB-SubCell"/>
</dbReference>
<keyword evidence="4" id="KW-0133">Cell shape</keyword>
<feature type="transmembrane region" description="Helical" evidence="8">
    <location>
        <begin position="150"/>
        <end position="171"/>
    </location>
</feature>
<dbReference type="InterPro" id="IPR004268">
    <property type="entry name" value="MurJ"/>
</dbReference>
<accession>A0A9D2J3S4</accession>
<feature type="transmembrane region" description="Helical" evidence="8">
    <location>
        <begin position="349"/>
        <end position="371"/>
    </location>
</feature>
<feature type="transmembrane region" description="Helical" evidence="8">
    <location>
        <begin position="234"/>
        <end position="257"/>
    </location>
</feature>
<evidence type="ECO:0000256" key="7">
    <source>
        <dbReference type="ARBA" id="ARBA00023136"/>
    </source>
</evidence>